<feature type="transmembrane region" description="Helical" evidence="8">
    <location>
        <begin position="247"/>
        <end position="264"/>
    </location>
</feature>
<evidence type="ECO:0000256" key="6">
    <source>
        <dbReference type="ARBA" id="ARBA00022989"/>
    </source>
</evidence>
<keyword evidence="5" id="KW-0059">Arsenical resistance</keyword>
<evidence type="ECO:0000256" key="5">
    <source>
        <dbReference type="ARBA" id="ARBA00022849"/>
    </source>
</evidence>
<evidence type="ECO:0000313" key="9">
    <source>
        <dbReference type="EMBL" id="CAG5087160.1"/>
    </source>
</evidence>
<dbReference type="EMBL" id="CAJRAY010000048">
    <property type="protein sequence ID" value="CAG5087160.1"/>
    <property type="molecule type" value="Genomic_DNA"/>
</dbReference>
<feature type="transmembrane region" description="Helical" evidence="8">
    <location>
        <begin position="92"/>
        <end position="110"/>
    </location>
</feature>
<comment type="caution">
    <text evidence="9">The sequence shown here is derived from an EMBL/GenBank/DDBJ whole genome shotgun (WGS) entry which is preliminary data.</text>
</comment>
<reference evidence="9 10" key="1">
    <citation type="submission" date="2021-04" db="EMBL/GenBank/DDBJ databases">
        <authorList>
            <person name="Rakotoarivonina H."/>
        </authorList>
    </citation>
    <scope>NUCLEOTIDE SEQUENCE [LARGE SCALE GENOMIC DNA]</scope>
    <source>
        <strain evidence="9 10">XE</strain>
    </source>
</reference>
<evidence type="ECO:0000256" key="7">
    <source>
        <dbReference type="ARBA" id="ARBA00023136"/>
    </source>
</evidence>
<keyword evidence="7 8" id="KW-0472">Membrane</keyword>
<dbReference type="PANTHER" id="PTHR43302">
    <property type="entry name" value="TRANSPORTER ARSB-RELATED"/>
    <property type="match status" value="1"/>
</dbReference>
<feature type="transmembrane region" description="Helical" evidence="8">
    <location>
        <begin position="181"/>
        <end position="199"/>
    </location>
</feature>
<dbReference type="Pfam" id="PF02040">
    <property type="entry name" value="ArsB"/>
    <property type="match status" value="1"/>
</dbReference>
<dbReference type="PRINTS" id="PR00758">
    <property type="entry name" value="ARSENICPUMP"/>
</dbReference>
<comment type="similarity">
    <text evidence="2">Belongs to the ArsB family.</text>
</comment>
<evidence type="ECO:0000256" key="3">
    <source>
        <dbReference type="ARBA" id="ARBA00022475"/>
    </source>
</evidence>
<protein>
    <submittedName>
        <fullName evidence="9">YdfA</fullName>
    </submittedName>
</protein>
<evidence type="ECO:0000256" key="8">
    <source>
        <dbReference type="SAM" id="Phobius"/>
    </source>
</evidence>
<organism evidence="9 10">
    <name type="scientific">Thermobacillus xylanilyticus</name>
    <dbReference type="NCBI Taxonomy" id="76633"/>
    <lineage>
        <taxon>Bacteria</taxon>
        <taxon>Bacillati</taxon>
        <taxon>Bacillota</taxon>
        <taxon>Bacilli</taxon>
        <taxon>Bacillales</taxon>
        <taxon>Paenibacillaceae</taxon>
        <taxon>Thermobacillus</taxon>
    </lineage>
</organism>
<name>A0ABN7S1K4_THEXY</name>
<comment type="subcellular location">
    <subcellularLocation>
        <location evidence="1">Cell membrane</location>
        <topology evidence="1">Multi-pass membrane protein</topology>
    </subcellularLocation>
</comment>
<keyword evidence="4 8" id="KW-0812">Transmembrane</keyword>
<keyword evidence="10" id="KW-1185">Reference proteome</keyword>
<dbReference type="RefSeq" id="WP_213484606.1">
    <property type="nucleotide sequence ID" value="NZ_CAJRAY010000048.1"/>
</dbReference>
<feature type="transmembrane region" description="Helical" evidence="8">
    <location>
        <begin position="52"/>
        <end position="71"/>
    </location>
</feature>
<evidence type="ECO:0000256" key="2">
    <source>
        <dbReference type="ARBA" id="ARBA00006433"/>
    </source>
</evidence>
<dbReference type="PANTHER" id="PTHR43302:SF5">
    <property type="entry name" value="TRANSPORTER ARSB-RELATED"/>
    <property type="match status" value="1"/>
</dbReference>
<feature type="transmembrane region" description="Helical" evidence="8">
    <location>
        <begin position="408"/>
        <end position="428"/>
    </location>
</feature>
<dbReference type="NCBIfam" id="NF011980">
    <property type="entry name" value="PRK15445.1"/>
    <property type="match status" value="1"/>
</dbReference>
<feature type="transmembrane region" description="Helical" evidence="8">
    <location>
        <begin position="224"/>
        <end position="241"/>
    </location>
</feature>
<dbReference type="CDD" id="cd01118">
    <property type="entry name" value="ArsB_permease"/>
    <property type="match status" value="1"/>
</dbReference>
<evidence type="ECO:0000313" key="10">
    <source>
        <dbReference type="Proteomes" id="UP000681526"/>
    </source>
</evidence>
<feature type="transmembrane region" description="Helical" evidence="8">
    <location>
        <begin position="434"/>
        <end position="457"/>
    </location>
</feature>
<proteinExistence type="inferred from homology"/>
<keyword evidence="3" id="KW-1003">Cell membrane</keyword>
<sequence>MAAVALSIFIVTIALIIWQPRGLPVGWTASGGALLALAAGVVNLGDVGDVAGIVWNATLALVAVMLISSVLEKAGFFEWAALHMARRARGDGLRMFLLIIVLGAAVSALFTNDGGILIMTPIVLAMVRALDFDARTVVPFVMATGFIADTTSLPLVISNLVNIISADFFGIGFAAYASRMIVPNLVSAAASLLVLYLYFRKSIPAGYDLSRLKHPKEAIRDPRMFRWAWAVLGIMLVSLFAGEALDIPVSALVGAAAVLLLAIARRSPVINTKQIVREAPWSIVVFSIGMYVVVYGLRNAGLTDLLSRFIEHAAGWGWYAATIAMGLLAAVLSSGMNNLPAVMIGALAVSGTETGGFIREALIYANVIGSDLGPKMTPIGSLATLLWLHVLSAKQVKIGWGDYVKAGLILTVPTLLATLSGLAAWLYALHELRWNAWLAIALIAAAFAAIALVRSVVKAAKLHRHKRGPAVSGR</sequence>
<gene>
    <name evidence="9" type="primary">txxe 2542-ydfA</name>
    <name evidence="9" type="ORF">TXXE_10680</name>
</gene>
<feature type="transmembrane region" description="Helical" evidence="8">
    <location>
        <begin position="276"/>
        <end position="296"/>
    </location>
</feature>
<dbReference type="Proteomes" id="UP000681526">
    <property type="component" value="Unassembled WGS sequence"/>
</dbReference>
<dbReference type="InterPro" id="IPR000802">
    <property type="entry name" value="Arsenical_pump_ArsB"/>
</dbReference>
<dbReference type="NCBIfam" id="TIGR00935">
    <property type="entry name" value="2a45"/>
    <property type="match status" value="1"/>
</dbReference>
<evidence type="ECO:0000256" key="1">
    <source>
        <dbReference type="ARBA" id="ARBA00004651"/>
    </source>
</evidence>
<accession>A0ABN7S1K4</accession>
<keyword evidence="6 8" id="KW-1133">Transmembrane helix</keyword>
<evidence type="ECO:0000256" key="4">
    <source>
        <dbReference type="ARBA" id="ARBA00022692"/>
    </source>
</evidence>
<feature type="transmembrane region" description="Helical" evidence="8">
    <location>
        <begin position="316"/>
        <end position="332"/>
    </location>
</feature>